<name>M3INC6_LEPIT</name>
<accession>M3INC6</accession>
<sequence length="40" mass="4547">MNLSEELDSIYKEAIQKIGSSISEEDLDKNKNDFIGKKES</sequence>
<organism evidence="1 2">
    <name type="scientific">Leptospira interrogans serovar Copenhageni str. LT2050</name>
    <dbReference type="NCBI Taxonomy" id="1001598"/>
    <lineage>
        <taxon>Bacteria</taxon>
        <taxon>Pseudomonadati</taxon>
        <taxon>Spirochaetota</taxon>
        <taxon>Spirochaetia</taxon>
        <taxon>Leptospirales</taxon>
        <taxon>Leptospiraceae</taxon>
        <taxon>Leptospira</taxon>
    </lineage>
</organism>
<proteinExistence type="predicted"/>
<dbReference type="EMBL" id="AFMD02000244">
    <property type="protein sequence ID" value="EMG22097.1"/>
    <property type="molecule type" value="Genomic_DNA"/>
</dbReference>
<keyword evidence="1" id="KW-0436">Ligase</keyword>
<comment type="caution">
    <text evidence="1">The sequence shown here is derived from an EMBL/GenBank/DDBJ whole genome shotgun (WGS) entry which is preliminary data.</text>
</comment>
<keyword evidence="1" id="KW-0030">Aminoacyl-tRNA synthetase</keyword>
<protein>
    <submittedName>
        <fullName evidence="1">Phenylalanyl-tRNA synthetase, alpha subunit domain protein</fullName>
    </submittedName>
</protein>
<evidence type="ECO:0000313" key="2">
    <source>
        <dbReference type="Proteomes" id="UP000011778"/>
    </source>
</evidence>
<dbReference type="Proteomes" id="UP000011778">
    <property type="component" value="Unassembled WGS sequence"/>
</dbReference>
<dbReference type="GO" id="GO:0004812">
    <property type="term" value="F:aminoacyl-tRNA ligase activity"/>
    <property type="evidence" value="ECO:0007669"/>
    <property type="project" value="UniProtKB-KW"/>
</dbReference>
<dbReference type="AlphaFoldDB" id="M3INC6"/>
<gene>
    <name evidence="1" type="ORF">LEP1GSC150_5302</name>
</gene>
<evidence type="ECO:0000313" key="1">
    <source>
        <dbReference type="EMBL" id="EMG22097.1"/>
    </source>
</evidence>
<reference evidence="1 2" key="1">
    <citation type="submission" date="2013-02" db="EMBL/GenBank/DDBJ databases">
        <authorList>
            <person name="Harkins D.M."/>
            <person name="Durkin A.S."/>
            <person name="Brinkac L.M."/>
            <person name="Haft D.H."/>
            <person name="Selengut J.D."/>
            <person name="Sanka R."/>
            <person name="DePew J."/>
            <person name="Purushe J."/>
            <person name="Tulsiani S.M."/>
            <person name="Graham G.C."/>
            <person name="Burns M.-A."/>
            <person name="Dohnt M.F."/>
            <person name="Smythe L.D."/>
            <person name="McKay D.B."/>
            <person name="Craig S.B."/>
            <person name="Vinetz J.M."/>
            <person name="Sutton G.G."/>
            <person name="Nierman W.C."/>
            <person name="Fouts D.E."/>
        </authorList>
    </citation>
    <scope>NUCLEOTIDE SEQUENCE [LARGE SCALE GENOMIC DNA]</scope>
    <source>
        <strain evidence="1 2">LT2050</strain>
    </source>
</reference>